<dbReference type="Pfam" id="PF01135">
    <property type="entry name" value="PCMT"/>
    <property type="match status" value="1"/>
</dbReference>
<dbReference type="OrthoDB" id="73890at2759"/>
<dbReference type="GO" id="GO:0032259">
    <property type="term" value="P:methylation"/>
    <property type="evidence" value="ECO:0007669"/>
    <property type="project" value="UniProtKB-KW"/>
</dbReference>
<keyword evidence="4" id="KW-0963">Cytoplasm</keyword>
<evidence type="ECO:0000313" key="9">
    <source>
        <dbReference type="Proteomes" id="UP000324800"/>
    </source>
</evidence>
<dbReference type="Gene3D" id="3.40.50.150">
    <property type="entry name" value="Vaccinia Virus protein VP39"/>
    <property type="match status" value="1"/>
</dbReference>
<dbReference type="GO" id="GO:0004719">
    <property type="term" value="F:protein-L-isoaspartate (D-aspartate) O-methyltransferase activity"/>
    <property type="evidence" value="ECO:0007669"/>
    <property type="project" value="UniProtKB-EC"/>
</dbReference>
<dbReference type="GO" id="GO:0005737">
    <property type="term" value="C:cytoplasm"/>
    <property type="evidence" value="ECO:0007669"/>
    <property type="project" value="UniProtKB-SubCell"/>
</dbReference>
<proteinExistence type="inferred from homology"/>
<evidence type="ECO:0000256" key="1">
    <source>
        <dbReference type="ARBA" id="ARBA00004496"/>
    </source>
</evidence>
<dbReference type="EMBL" id="SNRW01013485">
    <property type="protein sequence ID" value="KAA6372562.1"/>
    <property type="molecule type" value="Genomic_DNA"/>
</dbReference>
<comment type="subcellular location">
    <subcellularLocation>
        <location evidence="1">Cytoplasm</location>
    </subcellularLocation>
</comment>
<evidence type="ECO:0000256" key="2">
    <source>
        <dbReference type="ARBA" id="ARBA00005369"/>
    </source>
</evidence>
<evidence type="ECO:0000256" key="6">
    <source>
        <dbReference type="ARBA" id="ARBA00022679"/>
    </source>
</evidence>
<comment type="similarity">
    <text evidence="2">Belongs to the methyltransferase superfamily. L-isoaspartyl/D-aspartyl protein methyltransferase family.</text>
</comment>
<evidence type="ECO:0000256" key="7">
    <source>
        <dbReference type="ARBA" id="ARBA00022691"/>
    </source>
</evidence>
<feature type="non-terminal residue" evidence="8">
    <location>
        <position position="1"/>
    </location>
</feature>
<dbReference type="Proteomes" id="UP000324800">
    <property type="component" value="Unassembled WGS sequence"/>
</dbReference>
<comment type="caution">
    <text evidence="8">The sequence shown here is derived from an EMBL/GenBank/DDBJ whole genome shotgun (WGS) entry which is preliminary data.</text>
</comment>
<dbReference type="InterPro" id="IPR000682">
    <property type="entry name" value="PCMT"/>
</dbReference>
<keyword evidence="7" id="KW-0949">S-adenosyl-L-methionine</keyword>
<keyword evidence="5 8" id="KW-0489">Methyltransferase</keyword>
<evidence type="ECO:0000256" key="4">
    <source>
        <dbReference type="ARBA" id="ARBA00022490"/>
    </source>
</evidence>
<name>A0A5J4UR82_9EUKA</name>
<dbReference type="InterPro" id="IPR029063">
    <property type="entry name" value="SAM-dependent_MTases_sf"/>
</dbReference>
<dbReference type="EC" id="2.1.1.77" evidence="3"/>
<dbReference type="PANTHER" id="PTHR11579:SF0">
    <property type="entry name" value="PROTEIN-L-ISOASPARTATE(D-ASPARTATE) O-METHYLTRANSFERASE"/>
    <property type="match status" value="1"/>
</dbReference>
<protein>
    <recommendedName>
        <fullName evidence="3">protein-L-isoaspartate(D-aspartate) O-methyltransferase</fullName>
        <ecNumber evidence="3">2.1.1.77</ecNumber>
    </recommendedName>
</protein>
<dbReference type="SUPFAM" id="SSF53335">
    <property type="entry name" value="S-adenosyl-L-methionine-dependent methyltransferases"/>
    <property type="match status" value="1"/>
</dbReference>
<dbReference type="PROSITE" id="PS01279">
    <property type="entry name" value="PCMT"/>
    <property type="match status" value="1"/>
</dbReference>
<evidence type="ECO:0000256" key="5">
    <source>
        <dbReference type="ARBA" id="ARBA00022603"/>
    </source>
</evidence>
<evidence type="ECO:0000313" key="8">
    <source>
        <dbReference type="EMBL" id="KAA6372562.1"/>
    </source>
</evidence>
<dbReference type="CDD" id="cd02440">
    <property type="entry name" value="AdoMet_MTases"/>
    <property type="match status" value="1"/>
</dbReference>
<sequence length="206" mass="22626">LGYNSTISAPHIHSLGLRVMYLGLKDRLNVKILDVGSGSGYMSFCLAQLFKDQSSSVIGIDHINELVEKSRQTGEIGDGFQGFAEEGPFDGIYVGAAVEQVPQKLIEQLKGGGILVVAIGPAGGRHLLTCYRKDDSGQNYQQQPVEVVRMVPLCKENEQRSGEIQKLHGPPRNTSIGFGKSVVVQPYIVRSPDQQGFKLEWEENRK</sequence>
<reference evidence="8 9" key="1">
    <citation type="submission" date="2019-03" db="EMBL/GenBank/DDBJ databases">
        <title>Single cell metagenomics reveals metabolic interactions within the superorganism composed of flagellate Streblomastix strix and complex community of Bacteroidetes bacteria on its surface.</title>
        <authorList>
            <person name="Treitli S.C."/>
            <person name="Kolisko M."/>
            <person name="Husnik F."/>
            <person name="Keeling P."/>
            <person name="Hampl V."/>
        </authorList>
    </citation>
    <scope>NUCLEOTIDE SEQUENCE [LARGE SCALE GENOMIC DNA]</scope>
    <source>
        <strain evidence="8">ST1C</strain>
    </source>
</reference>
<dbReference type="PANTHER" id="PTHR11579">
    <property type="entry name" value="PROTEIN-L-ISOASPARTATE O-METHYLTRANSFERASE"/>
    <property type="match status" value="1"/>
</dbReference>
<keyword evidence="6 8" id="KW-0808">Transferase</keyword>
<evidence type="ECO:0000256" key="3">
    <source>
        <dbReference type="ARBA" id="ARBA00011890"/>
    </source>
</evidence>
<gene>
    <name evidence="8" type="ORF">EZS28_031910</name>
</gene>
<dbReference type="AlphaFoldDB" id="A0A5J4UR82"/>
<accession>A0A5J4UR82</accession>
<organism evidence="8 9">
    <name type="scientific">Streblomastix strix</name>
    <dbReference type="NCBI Taxonomy" id="222440"/>
    <lineage>
        <taxon>Eukaryota</taxon>
        <taxon>Metamonada</taxon>
        <taxon>Preaxostyla</taxon>
        <taxon>Oxymonadida</taxon>
        <taxon>Streblomastigidae</taxon>
        <taxon>Streblomastix</taxon>
    </lineage>
</organism>